<dbReference type="STRING" id="43678.OJAG_02730"/>
<dbReference type="PROSITE" id="PS00631">
    <property type="entry name" value="CYTOSOL_AP"/>
    <property type="match status" value="1"/>
</dbReference>
<dbReference type="InterPro" id="IPR023042">
    <property type="entry name" value="Peptidase_M17_leu_NH2_pept"/>
</dbReference>
<keyword evidence="8" id="KW-0464">Manganese</keyword>
<feature type="binding site" evidence="8">
    <location>
        <position position="262"/>
    </location>
    <ligand>
        <name>Mn(2+)</name>
        <dbReference type="ChEBI" id="CHEBI:29035"/>
        <label>2</label>
    </ligand>
</feature>
<comment type="cofactor">
    <cofactor evidence="8">
        <name>Mn(2+)</name>
        <dbReference type="ChEBI" id="CHEBI:29035"/>
    </cofactor>
    <text evidence="8">Binds 2 manganese ions per subunit.</text>
</comment>
<dbReference type="EC" id="3.4.11.10" evidence="8"/>
<dbReference type="GO" id="GO:0006508">
    <property type="term" value="P:proteolysis"/>
    <property type="evidence" value="ECO:0007669"/>
    <property type="project" value="UniProtKB-KW"/>
</dbReference>
<feature type="active site" evidence="8">
    <location>
        <position position="344"/>
    </location>
</feature>
<sequence length="493" mass="49796">MGDAPFDPIPSDTAVRAVEVSVDAAPAGATTGVLVTSDGDVPAAIGADRDELARWGFTGRAGQTLARPSAGADVVAVGAGPAGRLDTAAIRDAAAHHARAVARDTVVTLSLAGTEGLDLAEVASAVVEGVLLGRYRYDQLRTEPATVPVTGIVLLTDGDAAEALAGARRGLVLARAALVSRDLANTPAGYLTAPDLADVAVRLGAANGLEVEVFDKAALTEMGCGGILGVNAGSVVEPRLVRLTYRGGEGHLAFVGKGITYDSGGISLKPSNAMHAAMKMDMSGAGAALAALSVLKDLGVGTTVTAYLACTDNMPSGSATKLGDVLTTRSGRTIEVVNTDAEGRLVMADAIALAVEDGVDAIVDIATLTGAALAALGTARAALLGNDDALAAQVESASAATDERVWRLPLEHRYRPQLDSDVADIKNLGGEFAGAITAALFLAEWVGDVSWAHLDIAGTMKSDTDDAVWTKGATGFGARLLAELAGAFTVPVA</sequence>
<evidence type="ECO:0000256" key="4">
    <source>
        <dbReference type="ARBA" id="ARBA00022438"/>
    </source>
</evidence>
<dbReference type="AlphaFoldDB" id="A0A161XJS6"/>
<comment type="caution">
    <text evidence="10">The sequence shown here is derived from an EMBL/GenBank/DDBJ whole genome shotgun (WGS) entry which is preliminary data.</text>
</comment>
<evidence type="ECO:0000259" key="9">
    <source>
        <dbReference type="PROSITE" id="PS00631"/>
    </source>
</evidence>
<dbReference type="InterPro" id="IPR043472">
    <property type="entry name" value="Macro_dom-like"/>
</dbReference>
<comment type="similarity">
    <text evidence="3 8">Belongs to the peptidase M17 family.</text>
</comment>
<dbReference type="SUPFAM" id="SSF52949">
    <property type="entry name" value="Macro domain-like"/>
    <property type="match status" value="1"/>
</dbReference>
<dbReference type="Gene3D" id="3.40.220.10">
    <property type="entry name" value="Leucine Aminopeptidase, subunit E, domain 1"/>
    <property type="match status" value="1"/>
</dbReference>
<dbReference type="PRINTS" id="PR00481">
    <property type="entry name" value="LAMNOPPTDASE"/>
</dbReference>
<feature type="active site" evidence="8">
    <location>
        <position position="269"/>
    </location>
</feature>
<dbReference type="Gene3D" id="3.40.630.10">
    <property type="entry name" value="Zn peptidases"/>
    <property type="match status" value="1"/>
</dbReference>
<evidence type="ECO:0000256" key="8">
    <source>
        <dbReference type="HAMAP-Rule" id="MF_00181"/>
    </source>
</evidence>
<feature type="binding site" evidence="8">
    <location>
        <position position="342"/>
    </location>
    <ligand>
        <name>Mn(2+)</name>
        <dbReference type="ChEBI" id="CHEBI:29035"/>
        <label>2</label>
    </ligand>
</feature>
<dbReference type="EC" id="3.4.11.1" evidence="8"/>
<evidence type="ECO:0000256" key="6">
    <source>
        <dbReference type="ARBA" id="ARBA00022801"/>
    </source>
</evidence>
<keyword evidence="4 8" id="KW-0031">Aminopeptidase</keyword>
<dbReference type="InterPro" id="IPR000819">
    <property type="entry name" value="Peptidase_M17_C"/>
</dbReference>
<evidence type="ECO:0000313" key="10">
    <source>
        <dbReference type="EMBL" id="KZM37027.1"/>
    </source>
</evidence>
<dbReference type="InterPro" id="IPR008283">
    <property type="entry name" value="Peptidase_M17_N"/>
</dbReference>
<dbReference type="GO" id="GO:0030145">
    <property type="term" value="F:manganese ion binding"/>
    <property type="evidence" value="ECO:0007669"/>
    <property type="project" value="UniProtKB-UniRule"/>
</dbReference>
<keyword evidence="8" id="KW-0963">Cytoplasm</keyword>
<feature type="binding site" evidence="8">
    <location>
        <position position="342"/>
    </location>
    <ligand>
        <name>Mn(2+)</name>
        <dbReference type="ChEBI" id="CHEBI:29035"/>
        <label>1</label>
    </ligand>
</feature>
<comment type="subcellular location">
    <subcellularLocation>
        <location evidence="8">Cytoplasm</location>
    </subcellularLocation>
</comment>
<evidence type="ECO:0000256" key="7">
    <source>
        <dbReference type="ARBA" id="ARBA00049972"/>
    </source>
</evidence>
<name>A0A161XJS6_9CELL</name>
<dbReference type="GO" id="GO:0070006">
    <property type="term" value="F:metalloaminopeptidase activity"/>
    <property type="evidence" value="ECO:0007669"/>
    <property type="project" value="InterPro"/>
</dbReference>
<keyword evidence="5 8" id="KW-0645">Protease</keyword>
<proteinExistence type="inferred from homology"/>
<reference evidence="10 11" key="1">
    <citation type="submission" date="2016-01" db="EMBL/GenBank/DDBJ databases">
        <title>Genome sequence of Oerskovia enterophila VJag, an agar and cellulose degrading bacterium.</title>
        <authorList>
            <person name="Poehlein A."/>
            <person name="Jag V."/>
            <person name="Bengelsdorf F."/>
            <person name="Duerre P."/>
            <person name="Daniel R."/>
        </authorList>
    </citation>
    <scope>NUCLEOTIDE SEQUENCE [LARGE SCALE GENOMIC DNA]</scope>
    <source>
        <strain evidence="10 11">VJag</strain>
    </source>
</reference>
<dbReference type="PANTHER" id="PTHR11963:SF23">
    <property type="entry name" value="CYTOSOL AMINOPEPTIDASE"/>
    <property type="match status" value="1"/>
</dbReference>
<dbReference type="Pfam" id="PF02789">
    <property type="entry name" value="Peptidase_M17_N"/>
    <property type="match status" value="1"/>
</dbReference>
<evidence type="ECO:0000256" key="3">
    <source>
        <dbReference type="ARBA" id="ARBA00009528"/>
    </source>
</evidence>
<accession>A0A161XJS6</accession>
<protein>
    <recommendedName>
        <fullName evidence="8">Probable cytosol aminopeptidase</fullName>
        <ecNumber evidence="8">3.4.11.1</ecNumber>
    </recommendedName>
    <alternativeName>
        <fullName evidence="8">Leucine aminopeptidase</fullName>
        <shortName evidence="8">LAP</shortName>
        <ecNumber evidence="8">3.4.11.10</ecNumber>
    </alternativeName>
    <alternativeName>
        <fullName evidence="8">Leucyl aminopeptidase</fullName>
    </alternativeName>
</protein>
<comment type="catalytic activity">
    <reaction evidence="2 8">
        <text>Release of an N-terminal amino acid, preferentially leucine, but not glutamic or aspartic acids.</text>
        <dbReference type="EC" id="3.4.11.10"/>
    </reaction>
</comment>
<dbReference type="PATRIC" id="fig|43678.3.peg.288"/>
<feature type="domain" description="Cytosol aminopeptidase" evidence="9">
    <location>
        <begin position="338"/>
        <end position="345"/>
    </location>
</feature>
<feature type="binding site" evidence="8">
    <location>
        <position position="281"/>
    </location>
    <ligand>
        <name>Mn(2+)</name>
        <dbReference type="ChEBI" id="CHEBI:29035"/>
        <label>2</label>
    </ligand>
</feature>
<evidence type="ECO:0000256" key="2">
    <source>
        <dbReference type="ARBA" id="ARBA00000967"/>
    </source>
</evidence>
<evidence type="ECO:0000256" key="5">
    <source>
        <dbReference type="ARBA" id="ARBA00022670"/>
    </source>
</evidence>
<evidence type="ECO:0000313" key="11">
    <source>
        <dbReference type="Proteomes" id="UP000076447"/>
    </source>
</evidence>
<dbReference type="Proteomes" id="UP000076447">
    <property type="component" value="Unassembled WGS sequence"/>
</dbReference>
<comment type="catalytic activity">
    <reaction evidence="1 8">
        <text>Release of an N-terminal amino acid, Xaa-|-Yaa-, in which Xaa is preferably Leu, but may be other amino acids including Pro although not Arg or Lys, and Yaa may be Pro. Amino acid amides and methyl esters are also readily hydrolyzed, but rates on arylamides are exceedingly low.</text>
        <dbReference type="EC" id="3.4.11.1"/>
    </reaction>
</comment>
<feature type="binding site" evidence="8">
    <location>
        <position position="257"/>
    </location>
    <ligand>
        <name>Mn(2+)</name>
        <dbReference type="ChEBI" id="CHEBI:29035"/>
        <label>2</label>
    </ligand>
</feature>
<feature type="binding site" evidence="8">
    <location>
        <position position="340"/>
    </location>
    <ligand>
        <name>Mn(2+)</name>
        <dbReference type="ChEBI" id="CHEBI:29035"/>
        <label>1</label>
    </ligand>
</feature>
<keyword evidence="6 8" id="KW-0378">Hydrolase</keyword>
<organism evidence="10 11">
    <name type="scientific">Oerskovia enterophila</name>
    <dbReference type="NCBI Taxonomy" id="43678"/>
    <lineage>
        <taxon>Bacteria</taxon>
        <taxon>Bacillati</taxon>
        <taxon>Actinomycetota</taxon>
        <taxon>Actinomycetes</taxon>
        <taxon>Micrococcales</taxon>
        <taxon>Cellulomonadaceae</taxon>
        <taxon>Oerskovia</taxon>
    </lineage>
</organism>
<dbReference type="EMBL" id="LRIE01000032">
    <property type="protein sequence ID" value="KZM37027.1"/>
    <property type="molecule type" value="Genomic_DNA"/>
</dbReference>
<feature type="binding site" evidence="8">
    <location>
        <position position="262"/>
    </location>
    <ligand>
        <name>Mn(2+)</name>
        <dbReference type="ChEBI" id="CHEBI:29035"/>
        <label>1</label>
    </ligand>
</feature>
<dbReference type="InterPro" id="IPR011356">
    <property type="entry name" value="Leucine_aapep/pepB"/>
</dbReference>
<dbReference type="SUPFAM" id="SSF53187">
    <property type="entry name" value="Zn-dependent exopeptidases"/>
    <property type="match status" value="1"/>
</dbReference>
<evidence type="ECO:0000256" key="1">
    <source>
        <dbReference type="ARBA" id="ARBA00000135"/>
    </source>
</evidence>
<dbReference type="RefSeq" id="WP_068706774.1">
    <property type="nucleotide sequence ID" value="NZ_LRIE01000032.1"/>
</dbReference>
<comment type="function">
    <text evidence="7 8">Presumably involved in the processing and regular turnover of intracellular proteins. Catalyzes the removal of unsubstituted N-terminal amino acids from various peptides.</text>
</comment>
<dbReference type="PANTHER" id="PTHR11963">
    <property type="entry name" value="LEUCINE AMINOPEPTIDASE-RELATED"/>
    <property type="match status" value="1"/>
</dbReference>
<keyword evidence="8" id="KW-0479">Metal-binding</keyword>
<dbReference type="HAMAP" id="MF_00181">
    <property type="entry name" value="Cytosol_peptidase_M17"/>
    <property type="match status" value="1"/>
</dbReference>
<dbReference type="GO" id="GO:0005737">
    <property type="term" value="C:cytoplasm"/>
    <property type="evidence" value="ECO:0007669"/>
    <property type="project" value="UniProtKB-SubCell"/>
</dbReference>
<dbReference type="CDD" id="cd00433">
    <property type="entry name" value="Peptidase_M17"/>
    <property type="match status" value="1"/>
</dbReference>
<gene>
    <name evidence="10" type="primary">pepA_1</name>
    <name evidence="8" type="synonym">pepA</name>
    <name evidence="10" type="ORF">OJAG_02730</name>
</gene>
<dbReference type="OrthoDB" id="9809354at2"/>
<dbReference type="Pfam" id="PF00883">
    <property type="entry name" value="Peptidase_M17"/>
    <property type="match status" value="1"/>
</dbReference>